<feature type="compositionally biased region" description="Basic and acidic residues" evidence="1">
    <location>
        <begin position="219"/>
        <end position="233"/>
    </location>
</feature>
<accession>A0AAD8U8Y7</accession>
<feature type="compositionally biased region" description="Polar residues" evidence="1">
    <location>
        <begin position="341"/>
        <end position="359"/>
    </location>
</feature>
<dbReference type="AlphaFoldDB" id="A0AAD8U8Y7"/>
<feature type="region of interest" description="Disordered" evidence="1">
    <location>
        <begin position="459"/>
        <end position="478"/>
    </location>
</feature>
<dbReference type="EMBL" id="JAHMHS010000297">
    <property type="protein sequence ID" value="KAK1702940.1"/>
    <property type="molecule type" value="Genomic_DNA"/>
</dbReference>
<comment type="caution">
    <text evidence="2">The sequence shown here is derived from an EMBL/GenBank/DDBJ whole genome shotgun (WGS) entry which is preliminary data.</text>
</comment>
<evidence type="ECO:0000313" key="3">
    <source>
        <dbReference type="Proteomes" id="UP001244207"/>
    </source>
</evidence>
<feature type="compositionally biased region" description="Basic and acidic residues" evidence="1">
    <location>
        <begin position="398"/>
        <end position="411"/>
    </location>
</feature>
<proteinExistence type="predicted"/>
<dbReference type="GeneID" id="85399015"/>
<feature type="compositionally biased region" description="Low complexity" evidence="1">
    <location>
        <begin position="256"/>
        <end position="268"/>
    </location>
</feature>
<sequence length="562" mass="62847">MAPLEEQSVGQVCHTPWLETFLDGLSYGESPPQSMPLLLSEFIDNEYRFQDMDSFKKNWMDLEDSWRLPLNIEKDWESHPEYPMGLWVGWFIPAIIRPGFCYKNRGSLCVNSFTAPPINNATVRKAFKVVYRLDSGIDRELYALYSPDEDGLCKAKLVPGGAQNVFFFKEWRDDAVCGRYNRVATWMGKADAGAMEANLARKVAIGPSPWHSRMSNVSGKHDGVKSSKEKRILVNEPSSPPQRSQGSAEEYGSNVLSSDSSSDLYIPEESSRDDDSADSEPPSTTRRYKMKTGDYSTPVTRSSRRRSSESESKYSHSHSKKSPALTRTRLWSRGTRRGSAGSPQSRGASRGSPQASSLRASDDGIASPSNRQSNDLDSLRKSSVPTHNLSPQKRKKTRTSDTERSQTEPPRKQHRTRQARKTHSDQSDNLQSDIKFLVKDEKIGESDIEVQFVKEIPIKRDGKKPRDTGVANRTQPPSDNDSILFVSGFVAAGKLALVAGIPDAFPRNIMLETFRGHLTSTEMSHFDALAQNLVDSAGEDIRMMLAETLEEKLRSRLPAVSD</sequence>
<dbReference type="RefSeq" id="XP_060357202.1">
    <property type="nucleotide sequence ID" value="XM_060515117.1"/>
</dbReference>
<keyword evidence="3" id="KW-1185">Reference proteome</keyword>
<protein>
    <submittedName>
        <fullName evidence="2">Uncharacterized protein</fullName>
    </submittedName>
</protein>
<name>A0AAD8U8Y7_GLOAC</name>
<evidence type="ECO:0000313" key="2">
    <source>
        <dbReference type="EMBL" id="KAK1702940.1"/>
    </source>
</evidence>
<reference evidence="2" key="1">
    <citation type="submission" date="2021-12" db="EMBL/GenBank/DDBJ databases">
        <title>Comparative genomics, transcriptomics and evolutionary studies reveal genomic signatures of adaptation to plant cell wall in hemibiotrophic fungi.</title>
        <authorList>
            <consortium name="DOE Joint Genome Institute"/>
            <person name="Baroncelli R."/>
            <person name="Diaz J.F."/>
            <person name="Benocci T."/>
            <person name="Peng M."/>
            <person name="Battaglia E."/>
            <person name="Haridas S."/>
            <person name="Andreopoulos W."/>
            <person name="Labutti K."/>
            <person name="Pangilinan J."/>
            <person name="Floch G.L."/>
            <person name="Makela M.R."/>
            <person name="Henrissat B."/>
            <person name="Grigoriev I.V."/>
            <person name="Crouch J.A."/>
            <person name="De Vries R.P."/>
            <person name="Sukno S.A."/>
            <person name="Thon M.R."/>
        </authorList>
    </citation>
    <scope>NUCLEOTIDE SEQUENCE</scope>
    <source>
        <strain evidence="2">CBS 112980</strain>
    </source>
</reference>
<evidence type="ECO:0000256" key="1">
    <source>
        <dbReference type="SAM" id="MobiDB-lite"/>
    </source>
</evidence>
<feature type="compositionally biased region" description="Basic residues" evidence="1">
    <location>
        <begin position="412"/>
        <end position="421"/>
    </location>
</feature>
<feature type="region of interest" description="Disordered" evidence="1">
    <location>
        <begin position="210"/>
        <end position="433"/>
    </location>
</feature>
<feature type="compositionally biased region" description="Polar residues" evidence="1">
    <location>
        <begin position="367"/>
        <end position="391"/>
    </location>
</feature>
<dbReference type="Proteomes" id="UP001244207">
    <property type="component" value="Unassembled WGS sequence"/>
</dbReference>
<organism evidence="2 3">
    <name type="scientific">Glomerella acutata</name>
    <name type="common">Colletotrichum acutatum</name>
    <dbReference type="NCBI Taxonomy" id="27357"/>
    <lineage>
        <taxon>Eukaryota</taxon>
        <taxon>Fungi</taxon>
        <taxon>Dikarya</taxon>
        <taxon>Ascomycota</taxon>
        <taxon>Pezizomycotina</taxon>
        <taxon>Sordariomycetes</taxon>
        <taxon>Hypocreomycetidae</taxon>
        <taxon>Glomerellales</taxon>
        <taxon>Glomerellaceae</taxon>
        <taxon>Colletotrichum</taxon>
        <taxon>Colletotrichum acutatum species complex</taxon>
    </lineage>
</organism>
<gene>
    <name evidence="2" type="ORF">BDZ83DRAFT_758966</name>
</gene>